<keyword evidence="3" id="KW-1185">Reference proteome</keyword>
<dbReference type="Proteomes" id="UP000299102">
    <property type="component" value="Unassembled WGS sequence"/>
</dbReference>
<comment type="caution">
    <text evidence="2">The sequence shown here is derived from an EMBL/GenBank/DDBJ whole genome shotgun (WGS) entry which is preliminary data.</text>
</comment>
<evidence type="ECO:0000256" key="1">
    <source>
        <dbReference type="SAM" id="MobiDB-lite"/>
    </source>
</evidence>
<sequence length="79" mass="8731">MVEGVGFESKGNRFKFHGKHRDPARPSNKAIGAAAETISLIHRRGRIDYCVLLRNRSTLGHSTAAVRCDRIGSIMQVPD</sequence>
<name>A0A4C1T2C0_EUMVA</name>
<reference evidence="2 3" key="1">
    <citation type="journal article" date="2019" name="Commun. Biol.">
        <title>The bagworm genome reveals a unique fibroin gene that provides high tensile strength.</title>
        <authorList>
            <person name="Kono N."/>
            <person name="Nakamura H."/>
            <person name="Ohtoshi R."/>
            <person name="Tomita M."/>
            <person name="Numata K."/>
            <person name="Arakawa K."/>
        </authorList>
    </citation>
    <scope>NUCLEOTIDE SEQUENCE [LARGE SCALE GENOMIC DNA]</scope>
</reference>
<organism evidence="2 3">
    <name type="scientific">Eumeta variegata</name>
    <name type="common">Bagworm moth</name>
    <name type="synonym">Eumeta japonica</name>
    <dbReference type="NCBI Taxonomy" id="151549"/>
    <lineage>
        <taxon>Eukaryota</taxon>
        <taxon>Metazoa</taxon>
        <taxon>Ecdysozoa</taxon>
        <taxon>Arthropoda</taxon>
        <taxon>Hexapoda</taxon>
        <taxon>Insecta</taxon>
        <taxon>Pterygota</taxon>
        <taxon>Neoptera</taxon>
        <taxon>Endopterygota</taxon>
        <taxon>Lepidoptera</taxon>
        <taxon>Glossata</taxon>
        <taxon>Ditrysia</taxon>
        <taxon>Tineoidea</taxon>
        <taxon>Psychidae</taxon>
        <taxon>Oiketicinae</taxon>
        <taxon>Eumeta</taxon>
    </lineage>
</organism>
<gene>
    <name evidence="2" type="ORF">EVAR_48724_1</name>
</gene>
<proteinExistence type="predicted"/>
<accession>A0A4C1T2C0</accession>
<dbReference type="EMBL" id="BGZK01004365">
    <property type="protein sequence ID" value="GBP08562.1"/>
    <property type="molecule type" value="Genomic_DNA"/>
</dbReference>
<feature type="compositionally biased region" description="Basic residues" evidence="1">
    <location>
        <begin position="12"/>
        <end position="22"/>
    </location>
</feature>
<evidence type="ECO:0000313" key="3">
    <source>
        <dbReference type="Proteomes" id="UP000299102"/>
    </source>
</evidence>
<dbReference type="AlphaFoldDB" id="A0A4C1T2C0"/>
<evidence type="ECO:0000313" key="2">
    <source>
        <dbReference type="EMBL" id="GBP08562.1"/>
    </source>
</evidence>
<protein>
    <submittedName>
        <fullName evidence="2">Uncharacterized protein</fullName>
    </submittedName>
</protein>
<feature type="region of interest" description="Disordered" evidence="1">
    <location>
        <begin position="1"/>
        <end position="27"/>
    </location>
</feature>